<evidence type="ECO:0000256" key="4">
    <source>
        <dbReference type="ARBA" id="ARBA00012671"/>
    </source>
</evidence>
<protein>
    <recommendedName>
        <fullName evidence="4">alpha-1,6-mannosyl-glycoprotein 6-beta-N-acetylglucosaminyltransferase</fullName>
        <ecNumber evidence="4">2.4.1.155</ecNumber>
    </recommendedName>
</protein>
<evidence type="ECO:0000256" key="12">
    <source>
        <dbReference type="ARBA" id="ARBA00023180"/>
    </source>
</evidence>
<evidence type="ECO:0000256" key="11">
    <source>
        <dbReference type="ARBA" id="ARBA00023136"/>
    </source>
</evidence>
<keyword evidence="16" id="KW-1185">Reference proteome</keyword>
<dbReference type="UniPathway" id="UPA00378"/>
<evidence type="ECO:0000256" key="7">
    <source>
        <dbReference type="ARBA" id="ARBA00022692"/>
    </source>
</evidence>
<keyword evidence="6" id="KW-0808">Transferase</keyword>
<evidence type="ECO:0000256" key="5">
    <source>
        <dbReference type="ARBA" id="ARBA00022676"/>
    </source>
</evidence>
<evidence type="ECO:0000313" key="17">
    <source>
        <dbReference type="WBParaSite" id="HPBE_0001239501-mRNA-1"/>
    </source>
</evidence>
<sequence>MTLAQLKMKVIIHLGLLSESNLRIGEKSRSGGPLGELLQWSDLIACVFLLGHNLYISTEKASLIRHVDQFPVNSPCPSRRRQVDLVITDIIGLRSFKARKDFLLRNRCRIRLVDSFGTQTEFNYRSYFNAHKAALSAKGRQAFDNLILLDSLTNPWGGHGLQLLQHWTFFPHSPDNGFLGFAIHASNVKPLFERNSLGRPVSLVYGKEKYMWNGSEAVVELLKNLTEVHATVSDLNDTDHPMFSGVVNHGFLSAAEVAALLKSVNIFVGLGFPFEGPAPLEALASGAVFINPRFEPSKSRRNTPFLRDKPTLREFTSQSPYLERIGPPHVYTVDFNDISALESVIRKAVEEKPVPFIPEEFSPHGMLIRVNMLLYRDLCSSVSVWPPPNKLVPVISSPDESCEKSCESTGLVCEPSFFPLVNMAAVMSSVAGCSPAEVGNSTEPYAPFNCSHQASSLMFSCATRPPPGSGVVRLCPCRDYMPEQISFCKTCVS</sequence>
<evidence type="ECO:0000256" key="10">
    <source>
        <dbReference type="ARBA" id="ARBA00023034"/>
    </source>
</evidence>
<keyword evidence="10" id="KW-0333">Golgi apparatus</keyword>
<dbReference type="GO" id="GO:0030144">
    <property type="term" value="F:alpha-1,6-mannosylglycoprotein 6-beta-N-acetylglucosaminyltransferase activity"/>
    <property type="evidence" value="ECO:0007669"/>
    <property type="project" value="UniProtKB-EC"/>
</dbReference>
<reference evidence="15 16" key="1">
    <citation type="submission" date="2018-11" db="EMBL/GenBank/DDBJ databases">
        <authorList>
            <consortium name="Pathogen Informatics"/>
        </authorList>
    </citation>
    <scope>NUCLEOTIDE SEQUENCE [LARGE SCALE GENOMIC DNA]</scope>
</reference>
<evidence type="ECO:0000256" key="13">
    <source>
        <dbReference type="ARBA" id="ARBA00048243"/>
    </source>
</evidence>
<keyword evidence="7" id="KW-0812">Transmembrane</keyword>
<evidence type="ECO:0000256" key="1">
    <source>
        <dbReference type="ARBA" id="ARBA00004323"/>
    </source>
</evidence>
<dbReference type="Proteomes" id="UP000050761">
    <property type="component" value="Unassembled WGS sequence"/>
</dbReference>
<evidence type="ECO:0000256" key="8">
    <source>
        <dbReference type="ARBA" id="ARBA00022968"/>
    </source>
</evidence>
<dbReference type="PANTHER" id="PTHR15075:SF2">
    <property type="entry name" value="ALPHA-1,6-MANNOSYLGLYCOPROTEIN 6-BETA-N-ACETYLGLUCOSAMINYLTRANSFERASE"/>
    <property type="match status" value="1"/>
</dbReference>
<dbReference type="EMBL" id="UZAH01027483">
    <property type="protein sequence ID" value="VDO92002.1"/>
    <property type="molecule type" value="Genomic_DNA"/>
</dbReference>
<feature type="domain" description="Glycosyltransferase family 18 catalytic" evidence="14">
    <location>
        <begin position="7"/>
        <end position="477"/>
    </location>
</feature>
<evidence type="ECO:0000256" key="3">
    <source>
        <dbReference type="ARBA" id="ARBA00007477"/>
    </source>
</evidence>
<accession>A0A3P8D716</accession>
<keyword evidence="5" id="KW-0328">Glycosyltransferase</keyword>
<dbReference type="GO" id="GO:0006487">
    <property type="term" value="P:protein N-linked glycosylation"/>
    <property type="evidence" value="ECO:0007669"/>
    <property type="project" value="TreeGrafter"/>
</dbReference>
<evidence type="ECO:0000313" key="15">
    <source>
        <dbReference type="EMBL" id="VDO92002.1"/>
    </source>
</evidence>
<dbReference type="InterPro" id="IPR026116">
    <property type="entry name" value="GT18_cat"/>
</dbReference>
<proteinExistence type="inferred from homology"/>
<dbReference type="EC" id="2.4.1.155" evidence="4"/>
<comment type="similarity">
    <text evidence="3">Belongs to the glycosyltransferase 18 family.</text>
</comment>
<dbReference type="OrthoDB" id="2113294at2759"/>
<organism evidence="15">
    <name type="scientific">Heligmosomoides polygyrus</name>
    <name type="common">Parasitic roundworm</name>
    <dbReference type="NCBI Taxonomy" id="6339"/>
    <lineage>
        <taxon>Eukaryota</taxon>
        <taxon>Metazoa</taxon>
        <taxon>Ecdysozoa</taxon>
        <taxon>Nematoda</taxon>
        <taxon>Chromadorea</taxon>
        <taxon>Rhabditida</taxon>
        <taxon>Rhabditina</taxon>
        <taxon>Rhabditomorpha</taxon>
        <taxon>Strongyloidea</taxon>
        <taxon>Heligmosomidae</taxon>
        <taxon>Heligmosomoides</taxon>
    </lineage>
</organism>
<keyword evidence="12" id="KW-0325">Glycoprotein</keyword>
<keyword evidence="11" id="KW-0472">Membrane</keyword>
<dbReference type="PANTHER" id="PTHR15075">
    <property type="entry name" value="ALPHA-MANNOSIDE BETA-1,6-N-ACETYLGLUCOSAMINYLTRANSFERASE"/>
    <property type="match status" value="1"/>
</dbReference>
<comment type="pathway">
    <text evidence="2">Protein modification; protein glycosylation.</text>
</comment>
<keyword evidence="9" id="KW-1133">Transmembrane helix</keyword>
<comment type="subcellular location">
    <subcellularLocation>
        <location evidence="1">Golgi apparatus membrane</location>
        <topology evidence="1">Single-pass type II membrane protein</topology>
    </subcellularLocation>
</comment>
<evidence type="ECO:0000259" key="14">
    <source>
        <dbReference type="Pfam" id="PF15024"/>
    </source>
</evidence>
<name>A0A3P8D716_HELPZ</name>
<dbReference type="InterPro" id="IPR052105">
    <property type="entry name" value="MGAT5_Glycosyltransferase"/>
</dbReference>
<comment type="catalytic activity">
    <reaction evidence="13">
        <text>N(4)-{beta-D-GlcNAc-(1-&gt;2)-[beta-D-GlcNAc-(1-&gt;4)]-alpha-D-Man-(1-&gt;3)-[beta-D-GlcNAc-(1-&gt;2)-alpha-D-Man-(1-&gt;6)]-beta-D-Man-(1-&gt;4)-beta-D-GlcNAc-(1-&gt;4)-beta-D-GlcNAc}-L-asparaginyl-[protein] + UDP-N-acetyl-alpha-D-glucosamine = N(4)-{beta-D-GlcNAc-(1-&gt;2)-[beta-D-GlcNAc-(1-&gt;4)]-alpha-D-Man-(1-&gt;3)-[beta-D-GlcNAc-(1-&gt;2)-[beta-D-GlcNAc-(1-&gt;6)]-alpha-D-Man-(1-&gt;6)]-beta-D-Man-(1-&gt;4)-beta-D-GlcNAc-(1-&gt;4)-beta-D-GlcNAc}-L-asparaginyl-[protein] + UDP + H(+)</text>
        <dbReference type="Rhea" id="RHEA:16921"/>
        <dbReference type="Rhea" id="RHEA-COMP:14374"/>
        <dbReference type="Rhea" id="RHEA-COMP:14377"/>
        <dbReference type="ChEBI" id="CHEBI:15378"/>
        <dbReference type="ChEBI" id="CHEBI:57705"/>
        <dbReference type="ChEBI" id="CHEBI:58223"/>
        <dbReference type="ChEBI" id="CHEBI:139507"/>
        <dbReference type="ChEBI" id="CHEBI:139510"/>
        <dbReference type="EC" id="2.4.1.155"/>
    </reaction>
</comment>
<gene>
    <name evidence="15" type="ORF">HPBE_LOCUS12396</name>
</gene>
<dbReference type="AlphaFoldDB" id="A0A3P8D716"/>
<evidence type="ECO:0000256" key="9">
    <source>
        <dbReference type="ARBA" id="ARBA00022989"/>
    </source>
</evidence>
<dbReference type="Pfam" id="PF15024">
    <property type="entry name" value="Glyco_transf_18"/>
    <property type="match status" value="1"/>
</dbReference>
<evidence type="ECO:0000256" key="2">
    <source>
        <dbReference type="ARBA" id="ARBA00004922"/>
    </source>
</evidence>
<evidence type="ECO:0000313" key="16">
    <source>
        <dbReference type="Proteomes" id="UP000050761"/>
    </source>
</evidence>
<reference evidence="17" key="2">
    <citation type="submission" date="2019-09" db="UniProtKB">
        <authorList>
            <consortium name="WormBaseParasite"/>
        </authorList>
    </citation>
    <scope>IDENTIFICATION</scope>
</reference>
<evidence type="ECO:0000256" key="6">
    <source>
        <dbReference type="ARBA" id="ARBA00022679"/>
    </source>
</evidence>
<keyword evidence="8" id="KW-0735">Signal-anchor</keyword>
<dbReference type="GO" id="GO:0000139">
    <property type="term" value="C:Golgi membrane"/>
    <property type="evidence" value="ECO:0007669"/>
    <property type="project" value="UniProtKB-SubCell"/>
</dbReference>
<dbReference type="WBParaSite" id="HPBE_0001239501-mRNA-1">
    <property type="protein sequence ID" value="HPBE_0001239501-mRNA-1"/>
    <property type="gene ID" value="HPBE_0001239501"/>
</dbReference>